<sequence>MVNQTTSHDKSADTNMGETNSTAYEDVFAELLRPLDPSLGRLVDVESVHAAVQQWSIAMQASISGESPAILMDLLDRYISRLRELLPAIIDHIDSDNLRTRSGMYLQGEHLREFYRAVCEAASIGEWLLQRRFCLLPVLFPALVNDTRLQPILRQAIKMSRVCENMYCLVQSAPEFSLALNDMATEYEEVVNAKYACYGDIVAQDGLAWKAVGLPVEYALLARVKQWMETASSLCLSRIAHSHERRAKSSSAYNDKALSADSLLQCSIQVLHSAALSATMCGDSFNNVAPHVMYIASECTLWTCNKFKYPSTCHGDSAAWRICGKPGVQFCQGKQLSNRAMRLLAACESILKILSYAKTILVSSSKSSIFDLDIRIDHAEHVSAALETLAASVVELSWSLAEILSAFRSDGQIANPSGTMILFAEFVAKFAKRVAEFGNGRHATTDTHLRLHQIQTCVRKLASHMANS</sequence>
<gene>
    <name evidence="1" type="ORF">H4R26_000124</name>
</gene>
<evidence type="ECO:0000313" key="2">
    <source>
        <dbReference type="Proteomes" id="UP001150907"/>
    </source>
</evidence>
<dbReference type="Proteomes" id="UP001150907">
    <property type="component" value="Unassembled WGS sequence"/>
</dbReference>
<organism evidence="1 2">
    <name type="scientific">Coemansia thaxteri</name>
    <dbReference type="NCBI Taxonomy" id="2663907"/>
    <lineage>
        <taxon>Eukaryota</taxon>
        <taxon>Fungi</taxon>
        <taxon>Fungi incertae sedis</taxon>
        <taxon>Zoopagomycota</taxon>
        <taxon>Kickxellomycotina</taxon>
        <taxon>Kickxellomycetes</taxon>
        <taxon>Kickxellales</taxon>
        <taxon>Kickxellaceae</taxon>
        <taxon>Coemansia</taxon>
    </lineage>
</organism>
<dbReference type="EMBL" id="JANBQF010000002">
    <property type="protein sequence ID" value="KAJ2008642.1"/>
    <property type="molecule type" value="Genomic_DNA"/>
</dbReference>
<reference evidence="1" key="1">
    <citation type="submission" date="2022-07" db="EMBL/GenBank/DDBJ databases">
        <title>Phylogenomic reconstructions and comparative analyses of Kickxellomycotina fungi.</title>
        <authorList>
            <person name="Reynolds N.K."/>
            <person name="Stajich J.E."/>
            <person name="Barry K."/>
            <person name="Grigoriev I.V."/>
            <person name="Crous P."/>
            <person name="Smith M.E."/>
        </authorList>
    </citation>
    <scope>NUCLEOTIDE SEQUENCE</scope>
    <source>
        <strain evidence="1">IMI 214461</strain>
    </source>
</reference>
<accession>A0A9W8ELS8</accession>
<keyword evidence="2" id="KW-1185">Reference proteome</keyword>
<evidence type="ECO:0000313" key="1">
    <source>
        <dbReference type="EMBL" id="KAJ2008642.1"/>
    </source>
</evidence>
<name>A0A9W8ELS8_9FUNG</name>
<comment type="caution">
    <text evidence="1">The sequence shown here is derived from an EMBL/GenBank/DDBJ whole genome shotgun (WGS) entry which is preliminary data.</text>
</comment>
<dbReference type="OrthoDB" id="2162799at2759"/>
<protein>
    <submittedName>
        <fullName evidence="1">Uncharacterized protein</fullName>
    </submittedName>
</protein>
<proteinExistence type="predicted"/>
<dbReference type="AlphaFoldDB" id="A0A9W8ELS8"/>